<evidence type="ECO:0000259" key="1">
    <source>
        <dbReference type="Pfam" id="PF17919"/>
    </source>
</evidence>
<evidence type="ECO:0000313" key="2">
    <source>
        <dbReference type="EMBL" id="RVW23238.1"/>
    </source>
</evidence>
<feature type="domain" description="Reverse transcriptase/retrotransposon-derived protein RNase H-like" evidence="1">
    <location>
        <begin position="55"/>
        <end position="107"/>
    </location>
</feature>
<dbReference type="PANTHER" id="PTHR34072">
    <property type="entry name" value="ENZYMATIC POLYPROTEIN-RELATED"/>
    <property type="match status" value="1"/>
</dbReference>
<dbReference type="InterPro" id="IPR041577">
    <property type="entry name" value="RT_RNaseH_2"/>
</dbReference>
<dbReference type="Gene3D" id="3.30.70.270">
    <property type="match status" value="1"/>
</dbReference>
<dbReference type="InterPro" id="IPR043502">
    <property type="entry name" value="DNA/RNA_pol_sf"/>
</dbReference>
<dbReference type="SUPFAM" id="SSF56672">
    <property type="entry name" value="DNA/RNA polymerases"/>
    <property type="match status" value="1"/>
</dbReference>
<dbReference type="EMBL" id="QGNW01002202">
    <property type="protein sequence ID" value="RVW23238.1"/>
    <property type="molecule type" value="Genomic_DNA"/>
</dbReference>
<organism evidence="2 3">
    <name type="scientific">Vitis vinifera</name>
    <name type="common">Grape</name>
    <dbReference type="NCBI Taxonomy" id="29760"/>
    <lineage>
        <taxon>Eukaryota</taxon>
        <taxon>Viridiplantae</taxon>
        <taxon>Streptophyta</taxon>
        <taxon>Embryophyta</taxon>
        <taxon>Tracheophyta</taxon>
        <taxon>Spermatophyta</taxon>
        <taxon>Magnoliopsida</taxon>
        <taxon>eudicotyledons</taxon>
        <taxon>Gunneridae</taxon>
        <taxon>Pentapetalae</taxon>
        <taxon>rosids</taxon>
        <taxon>Vitales</taxon>
        <taxon>Vitaceae</taxon>
        <taxon>Viteae</taxon>
        <taxon>Vitis</taxon>
    </lineage>
</organism>
<dbReference type="Proteomes" id="UP000288805">
    <property type="component" value="Unassembled WGS sequence"/>
</dbReference>
<protein>
    <recommendedName>
        <fullName evidence="1">Reverse transcriptase/retrotransposon-derived protein RNase H-like domain-containing protein</fullName>
    </recommendedName>
</protein>
<proteinExistence type="predicted"/>
<gene>
    <name evidence="2" type="ORF">CK203_100436</name>
</gene>
<dbReference type="PANTHER" id="PTHR34072:SF57">
    <property type="entry name" value="RNA-DIRECTED DNA POLYMERASE"/>
    <property type="match status" value="1"/>
</dbReference>
<sequence>MNDIGSRAQALLDFRGHEQLRLGVDMNDSRRFIKDFSKLSKPLCELLAKDAKFIWDERCQNSFDQLKQFLTTAPTVRAPNWQLPFEVMCDASDFAIGVVLGQREDGEALCDLLCKQDIERSSEELHNYRERIFQVSGKHKTGSTYLQRFMLIIGRAFSFQVLCRSDNKEVCPLKKSNKESSATAMRMHVEATLPLRK</sequence>
<accession>A0A438CJ49</accession>
<dbReference type="Pfam" id="PF17919">
    <property type="entry name" value="RT_RNaseH_2"/>
    <property type="match status" value="1"/>
</dbReference>
<evidence type="ECO:0000313" key="3">
    <source>
        <dbReference type="Proteomes" id="UP000288805"/>
    </source>
</evidence>
<dbReference type="InterPro" id="IPR043128">
    <property type="entry name" value="Rev_trsase/Diguanyl_cyclase"/>
</dbReference>
<dbReference type="AlphaFoldDB" id="A0A438CJ49"/>
<reference evidence="2 3" key="1">
    <citation type="journal article" date="2018" name="PLoS Genet.">
        <title>Population sequencing reveals clonal diversity and ancestral inbreeding in the grapevine cultivar Chardonnay.</title>
        <authorList>
            <person name="Roach M.J."/>
            <person name="Johnson D.L."/>
            <person name="Bohlmann J."/>
            <person name="van Vuuren H.J."/>
            <person name="Jones S.J."/>
            <person name="Pretorius I.S."/>
            <person name="Schmidt S.A."/>
            <person name="Borneman A.R."/>
        </authorList>
    </citation>
    <scope>NUCLEOTIDE SEQUENCE [LARGE SCALE GENOMIC DNA]</scope>
    <source>
        <strain evidence="3">cv. Chardonnay</strain>
        <tissue evidence="2">Leaf</tissue>
    </source>
</reference>
<comment type="caution">
    <text evidence="2">The sequence shown here is derived from an EMBL/GenBank/DDBJ whole genome shotgun (WGS) entry which is preliminary data.</text>
</comment>
<name>A0A438CJ49_VITVI</name>